<protein>
    <recommendedName>
        <fullName evidence="3">Glycosyl transferase</fullName>
    </recommendedName>
</protein>
<evidence type="ECO:0008006" key="3">
    <source>
        <dbReference type="Google" id="ProtNLM"/>
    </source>
</evidence>
<dbReference type="Proteomes" id="UP001165366">
    <property type="component" value="Unassembled WGS sequence"/>
</dbReference>
<dbReference type="RefSeq" id="WP_237853202.1">
    <property type="nucleotide sequence ID" value="NZ_JAKLWS010000006.1"/>
</dbReference>
<reference evidence="1" key="2">
    <citation type="submission" date="2024-05" db="EMBL/GenBank/DDBJ databases">
        <title>Rhodohalobacter halophilus gen. nov., sp. nov., a moderately halophilic member of the family Balneolaceae.</title>
        <authorList>
            <person name="Xia J."/>
        </authorList>
    </citation>
    <scope>NUCLEOTIDE SEQUENCE</scope>
    <source>
        <strain evidence="1">WB101</strain>
    </source>
</reference>
<gene>
    <name evidence="1" type="ORF">L6773_07285</name>
</gene>
<evidence type="ECO:0000313" key="2">
    <source>
        <dbReference type="Proteomes" id="UP001165366"/>
    </source>
</evidence>
<evidence type="ECO:0000313" key="1">
    <source>
        <dbReference type="EMBL" id="MCG2588360.1"/>
    </source>
</evidence>
<accession>A0ABS9KC05</accession>
<keyword evidence="2" id="KW-1185">Reference proteome</keyword>
<reference evidence="1" key="1">
    <citation type="submission" date="2022-01" db="EMBL/GenBank/DDBJ databases">
        <authorList>
            <person name="Wang Y."/>
        </authorList>
    </citation>
    <scope>NUCLEOTIDE SEQUENCE</scope>
    <source>
        <strain evidence="1">WB101</strain>
    </source>
</reference>
<dbReference type="EMBL" id="JAKLWS010000006">
    <property type="protein sequence ID" value="MCG2588360.1"/>
    <property type="molecule type" value="Genomic_DNA"/>
</dbReference>
<dbReference type="SUPFAM" id="SSF53756">
    <property type="entry name" value="UDP-Glycosyltransferase/glycogen phosphorylase"/>
    <property type="match status" value="1"/>
</dbReference>
<comment type="caution">
    <text evidence="1">The sequence shown here is derived from an EMBL/GenBank/DDBJ whole genome shotgun (WGS) entry which is preliminary data.</text>
</comment>
<dbReference type="Gene3D" id="3.40.50.2000">
    <property type="entry name" value="Glycogen Phosphorylase B"/>
    <property type="match status" value="1"/>
</dbReference>
<sequence length="351" mass="39376">MKILYGIQGTGHGHISRAREIIPILSQKADVDVLVSGYNCSMNLEDIDVIQKRGISLTYDSEGSVSYLKTALNLKPITFVRDIQALNVKEYNLIVSDFEPVTAWVSQQKNVFSIALSHQASFVSEKSPRPAKRSVIGEQILKHFAPCTTHIGFHFKMYDSFILPPIIRRDVRSLSPKKGSHVTVYLPAFNHQKLLQKFLRVPEVEWHIFSPACENSYNVMNVTVNPVGNKTFLDSMKNSFGVITGAGFETCAEAMFLGKKLLAIPISNQYEQYCNAAALKKMGVQTIRKVDESFVDILRNWVDQTPAVELSEIADTSKLVDLLIKLGIKQQSPIQSEDLLEKEVSRPFLTV</sequence>
<name>A0ABS9KC05_9BACT</name>
<proteinExistence type="predicted"/>
<dbReference type="Pfam" id="PF13528">
    <property type="entry name" value="Glyco_trans_1_3"/>
    <property type="match status" value="1"/>
</dbReference>
<organism evidence="1 2">
    <name type="scientific">Rhodohalobacter sulfatireducens</name>
    <dbReference type="NCBI Taxonomy" id="2911366"/>
    <lineage>
        <taxon>Bacteria</taxon>
        <taxon>Pseudomonadati</taxon>
        <taxon>Balneolota</taxon>
        <taxon>Balneolia</taxon>
        <taxon>Balneolales</taxon>
        <taxon>Balneolaceae</taxon>
        <taxon>Rhodohalobacter</taxon>
    </lineage>
</organism>